<evidence type="ECO:0000313" key="1">
    <source>
        <dbReference type="EMBL" id="KAB0586647.1"/>
    </source>
</evidence>
<dbReference type="PANTHER" id="PTHR37943">
    <property type="entry name" value="PROTEIN VES"/>
    <property type="match status" value="1"/>
</dbReference>
<dbReference type="PANTHER" id="PTHR37943:SF1">
    <property type="entry name" value="PROTEIN VES"/>
    <property type="match status" value="1"/>
</dbReference>
<dbReference type="EMBL" id="VZOT01000005">
    <property type="protein sequence ID" value="KAB0586647.1"/>
    <property type="molecule type" value="Genomic_DNA"/>
</dbReference>
<dbReference type="Gene3D" id="2.60.120.10">
    <property type="entry name" value="Jelly Rolls"/>
    <property type="match status" value="1"/>
</dbReference>
<name>A0A6A1R294_9BURK</name>
<protein>
    <submittedName>
        <fullName evidence="1">HutD family protein</fullName>
    </submittedName>
</protein>
<dbReference type="InterPro" id="IPR011051">
    <property type="entry name" value="RmlC_Cupin_sf"/>
</dbReference>
<dbReference type="CDD" id="cd20293">
    <property type="entry name" value="cupin_HutD_N"/>
    <property type="match status" value="1"/>
</dbReference>
<organism evidence="1">
    <name type="scientific">Comamonas kerstersii</name>
    <dbReference type="NCBI Taxonomy" id="225992"/>
    <lineage>
        <taxon>Bacteria</taxon>
        <taxon>Pseudomonadati</taxon>
        <taxon>Pseudomonadota</taxon>
        <taxon>Betaproteobacteria</taxon>
        <taxon>Burkholderiales</taxon>
        <taxon>Comamonadaceae</taxon>
        <taxon>Comamonas</taxon>
    </lineage>
</organism>
<proteinExistence type="predicted"/>
<accession>A0A6A1R294</accession>
<dbReference type="AlphaFoldDB" id="A0A6A1R294"/>
<dbReference type="InterPro" id="IPR014710">
    <property type="entry name" value="RmlC-like_jellyroll"/>
</dbReference>
<comment type="caution">
    <text evidence="1">The sequence shown here is derived from an EMBL/GenBank/DDBJ whole genome shotgun (WGS) entry which is preliminary data.</text>
</comment>
<reference evidence="1" key="1">
    <citation type="submission" date="2019-09" db="EMBL/GenBank/DDBJ databases">
        <title>Draft genome sequences of 48 bacterial type strains from the CCUG.</title>
        <authorList>
            <person name="Tunovic T."/>
            <person name="Pineiro-Iglesias B."/>
            <person name="Unosson C."/>
            <person name="Inganas E."/>
            <person name="Ohlen M."/>
            <person name="Cardew S."/>
            <person name="Jensie-Markopoulos S."/>
            <person name="Salva-Serra F."/>
            <person name="Jaen-Luchoro D."/>
            <person name="Karlsson R."/>
            <person name="Svensson-Stadler L."/>
            <person name="Chun J."/>
            <person name="Moore E."/>
        </authorList>
    </citation>
    <scope>NUCLEOTIDE SEQUENCE</scope>
    <source>
        <strain evidence="1">CCUG 15333</strain>
    </source>
</reference>
<sequence>MQRFDLTAIGPSPWKNGGGSTQEIACWPAGSDMDDFAWRISVATIGRDGAFSRFPGIDRQIMLLDGGGVQLRSQDAQTDIDHTLQQCWQPFPFLGDVPLDCTLLGRVSRDFNVMTRRGQWTAQVVVHKDEITATASDAGLYMVLAGSWEDARGQRFEAEQGLWWSAPAALGAWHPCTAQARMVQVLLRHLESV</sequence>
<gene>
    <name evidence="1" type="ORF">F7P80_09800</name>
</gene>
<dbReference type="RefSeq" id="WP_151044396.1">
    <property type="nucleotide sequence ID" value="NZ_CATYED010000040.1"/>
</dbReference>
<dbReference type="SUPFAM" id="SSF51182">
    <property type="entry name" value="RmlC-like cupins"/>
    <property type="match status" value="1"/>
</dbReference>
<dbReference type="Pfam" id="PF05962">
    <property type="entry name" value="HutD"/>
    <property type="match status" value="1"/>
</dbReference>
<dbReference type="InterPro" id="IPR010282">
    <property type="entry name" value="Uncharacterised_HutD/Ves"/>
</dbReference>